<keyword evidence="2" id="KW-0560">Oxidoreductase</keyword>
<proteinExistence type="predicted"/>
<gene>
    <name evidence="2" type="ORF">F7018_11165</name>
</gene>
<dbReference type="GO" id="GO:0004497">
    <property type="term" value="F:monooxygenase activity"/>
    <property type="evidence" value="ECO:0007669"/>
    <property type="project" value="UniProtKB-KW"/>
</dbReference>
<reference evidence="2 3" key="1">
    <citation type="submission" date="2019-09" db="EMBL/GenBank/DDBJ databases">
        <authorList>
            <person name="Cao W.R."/>
        </authorList>
    </citation>
    <scope>NUCLEOTIDE SEQUENCE [LARGE SCALE GENOMIC DNA]</scope>
    <source>
        <strain evidence="3">a4</strain>
    </source>
</reference>
<feature type="domain" description="ABM" evidence="1">
    <location>
        <begin position="2"/>
        <end position="90"/>
    </location>
</feature>
<dbReference type="Gene3D" id="3.30.70.100">
    <property type="match status" value="1"/>
</dbReference>
<dbReference type="Pfam" id="PF03992">
    <property type="entry name" value="ABM"/>
    <property type="match status" value="1"/>
</dbReference>
<dbReference type="SUPFAM" id="SSF54909">
    <property type="entry name" value="Dimeric alpha+beta barrel"/>
    <property type="match status" value="1"/>
</dbReference>
<protein>
    <submittedName>
        <fullName evidence="2">Antibiotic biosynthesis monooxygenase</fullName>
    </submittedName>
</protein>
<dbReference type="Proteomes" id="UP000467305">
    <property type="component" value="Unassembled WGS sequence"/>
</dbReference>
<organism evidence="2 3">
    <name type="scientific">Tenacibaculum aiptasiae</name>
    <dbReference type="NCBI Taxonomy" id="426481"/>
    <lineage>
        <taxon>Bacteria</taxon>
        <taxon>Pseudomonadati</taxon>
        <taxon>Bacteroidota</taxon>
        <taxon>Flavobacteriia</taxon>
        <taxon>Flavobacteriales</taxon>
        <taxon>Flavobacteriaceae</taxon>
        <taxon>Tenacibaculum</taxon>
    </lineage>
</organism>
<dbReference type="RefSeq" id="WP_150900152.1">
    <property type="nucleotide sequence ID" value="NZ_WAAU01000015.1"/>
</dbReference>
<comment type="caution">
    <text evidence="2">The sequence shown here is derived from an EMBL/GenBank/DDBJ whole genome shotgun (WGS) entry which is preliminary data.</text>
</comment>
<name>A0A7J5AFT8_9FLAO</name>
<evidence type="ECO:0000313" key="3">
    <source>
        <dbReference type="Proteomes" id="UP000467305"/>
    </source>
</evidence>
<dbReference type="InterPro" id="IPR011008">
    <property type="entry name" value="Dimeric_a/b-barrel"/>
</dbReference>
<accession>A0A7J5AFT8</accession>
<dbReference type="PROSITE" id="PS51725">
    <property type="entry name" value="ABM"/>
    <property type="match status" value="1"/>
</dbReference>
<dbReference type="EMBL" id="WAAU01000015">
    <property type="protein sequence ID" value="KAB1156461.1"/>
    <property type="molecule type" value="Genomic_DNA"/>
</dbReference>
<dbReference type="InterPro" id="IPR050744">
    <property type="entry name" value="AI-2_Isomerase_LsrG"/>
</dbReference>
<dbReference type="AlphaFoldDB" id="A0A7J5AFT8"/>
<evidence type="ECO:0000313" key="2">
    <source>
        <dbReference type="EMBL" id="KAB1156461.1"/>
    </source>
</evidence>
<dbReference type="OrthoDB" id="9806189at2"/>
<dbReference type="PANTHER" id="PTHR33336:SF15">
    <property type="entry name" value="ABM DOMAIN-CONTAINING PROTEIN"/>
    <property type="match status" value="1"/>
</dbReference>
<dbReference type="PANTHER" id="PTHR33336">
    <property type="entry name" value="QUINOL MONOOXYGENASE YGIN-RELATED"/>
    <property type="match status" value="1"/>
</dbReference>
<keyword evidence="2" id="KW-0503">Monooxygenase</keyword>
<evidence type="ECO:0000259" key="1">
    <source>
        <dbReference type="PROSITE" id="PS51725"/>
    </source>
</evidence>
<keyword evidence="3" id="KW-1185">Reference proteome</keyword>
<dbReference type="InterPro" id="IPR007138">
    <property type="entry name" value="ABM_dom"/>
</dbReference>
<sequence length="94" mass="11574">MIALTVKARPKKENKEDFINAFYEIVDEVNKEDGCLEYELYLSTRNQEEVFLFERWESKEKQEKHMQTNHMIAFFEKIQPWFDQETEMKIYNIK</sequence>